<reference evidence="2" key="1">
    <citation type="submission" date="2014-05" db="EMBL/GenBank/DDBJ databases">
        <authorList>
            <person name="Hou D."/>
            <person name="Liu X."/>
            <person name="Yin F."/>
            <person name="Zhu Z."/>
            <person name="Wang J."/>
            <person name="Zhang L."/>
            <person name="Kou Z."/>
            <person name="Deng F."/>
            <person name="Wang H."/>
            <person name="Hu Z."/>
        </authorList>
    </citation>
    <scope>NUCLEOTIDE SEQUENCE</scope>
    <source>
        <strain evidence="2">CTa</strain>
    </source>
</reference>
<evidence type="ECO:0000256" key="1">
    <source>
        <dbReference type="SAM" id="MobiDB-lite"/>
    </source>
</evidence>
<feature type="compositionally biased region" description="Pro residues" evidence="1">
    <location>
        <begin position="276"/>
        <end position="288"/>
    </location>
</feature>
<protein>
    <submittedName>
        <fullName evidence="2">p78/83</fullName>
    </submittedName>
</protein>
<feature type="region of interest" description="Disordered" evidence="1">
    <location>
        <begin position="241"/>
        <end position="291"/>
    </location>
</feature>
<name>A0A077CYX4_NPVMB</name>
<dbReference type="EMBL" id="KJ871680">
    <property type="protein sequence ID" value="AIL25079.1"/>
    <property type="molecule type" value="Genomic_DNA"/>
</dbReference>
<proteinExistence type="predicted"/>
<feature type="compositionally biased region" description="Pro residues" evidence="1">
    <location>
        <begin position="243"/>
        <end position="259"/>
    </location>
</feature>
<organism evidence="2">
    <name type="scientific">Mamestra brassicae nuclear polyhedrosis virus</name>
    <name type="common">MbNPV</name>
    <dbReference type="NCBI Taxonomy" id="78219"/>
    <lineage>
        <taxon>Viruses</taxon>
        <taxon>Viruses incertae sedis</taxon>
        <taxon>Naldaviricetes</taxon>
        <taxon>Lefavirales</taxon>
        <taxon>Baculoviridae</taxon>
        <taxon>Alphabaculovirus</taxon>
        <taxon>Alphabaculovirus mabrassicae</taxon>
    </lineage>
</organism>
<sequence length="522" mass="57484">MATQTVKQFLRTHDNDVVDLFTKLTNPVSTELFESVRHQPDLDNSVFIDYKIALDLLRLSNDIFDNKVYVRTDTPPPPPSIPASLSSKIAILENMVRRINDSSRYKEPLELILKRLMIEHEISNIETLVKQFLDMYKLYRVDESELNQLFNELTTIELTQPIPDANTVKVYPSQKQASNMGSIITTPEINMRPTSPPALSTLPVTVSTSPSALPTSTSALPTLPVTPSTLPVTVSTLPVTPLTLPPEPPTLPPVPPPLPAESTLPTPPTQSSGSFLPPPPPPPPPPPMNDNIILPLVPLPPPPMDNILVPPPPPAMDNDIISPLVNVETVPQPISSSTPKKKTTPPPEEDLSAQILRVSKARLARLSENNATPVIKSKPPVAKTKPQALTLRNKKAVQEVQQPIRATSIADIFKKSFENDSFRDDITARRTSHAPSSSDNNANENSEDWLAEPEDIADYKNQFNVYQKKIAGFPMEIPANIQALSKTITDTLNKSQHTTNDRDTIQKLLYELATAINKATSI</sequence>
<organismHost>
    <name type="scientific">Lepidoptera</name>
    <name type="common">moths &amp; butterflies</name>
    <dbReference type="NCBI Taxonomy" id="7088"/>
</organismHost>
<evidence type="ECO:0000313" key="2">
    <source>
        <dbReference type="EMBL" id="AIL25079.1"/>
    </source>
</evidence>
<feature type="region of interest" description="Disordered" evidence="1">
    <location>
        <begin position="330"/>
        <end position="350"/>
    </location>
</feature>
<accession>A0A077CYX4</accession>